<reference evidence="3 4" key="1">
    <citation type="submission" date="2020-08" db="EMBL/GenBank/DDBJ databases">
        <title>Genome sequence of Weissella diestrammenae KACC 16890T.</title>
        <authorList>
            <person name="Hyun D.-W."/>
            <person name="Bae J.-W."/>
        </authorList>
    </citation>
    <scope>NUCLEOTIDE SEQUENCE [LARGE SCALE GENOMIC DNA]</scope>
    <source>
        <strain evidence="3 4">KACC 16890</strain>
    </source>
</reference>
<dbReference type="RefSeq" id="WP_187529318.1">
    <property type="nucleotide sequence ID" value="NZ_CP060724.1"/>
</dbReference>
<evidence type="ECO:0000313" key="4">
    <source>
        <dbReference type="Proteomes" id="UP000515800"/>
    </source>
</evidence>
<feature type="domain" description="Peptidase M16 N-terminal" evidence="1">
    <location>
        <begin position="54"/>
        <end position="168"/>
    </location>
</feature>
<dbReference type="GO" id="GO:0046872">
    <property type="term" value="F:metal ion binding"/>
    <property type="evidence" value="ECO:0007669"/>
    <property type="project" value="InterPro"/>
</dbReference>
<dbReference type="InterPro" id="IPR007863">
    <property type="entry name" value="Peptidase_M16_C"/>
</dbReference>
<dbReference type="InterPro" id="IPR050361">
    <property type="entry name" value="MPP/UQCRC_Complex"/>
</dbReference>
<dbReference type="PANTHER" id="PTHR11851:SF134">
    <property type="entry name" value="ZINC-DEPENDENT PROTEASE"/>
    <property type="match status" value="1"/>
</dbReference>
<dbReference type="AlphaFoldDB" id="A0A7G9T5W0"/>
<dbReference type="InterPro" id="IPR011249">
    <property type="entry name" value="Metalloenz_LuxS/M16"/>
</dbReference>
<dbReference type="Pfam" id="PF00675">
    <property type="entry name" value="Peptidase_M16"/>
    <property type="match status" value="1"/>
</dbReference>
<dbReference type="KEGG" id="wdi:H9L19_00845"/>
<dbReference type="Proteomes" id="UP000515800">
    <property type="component" value="Chromosome"/>
</dbReference>
<keyword evidence="4" id="KW-1185">Reference proteome</keyword>
<evidence type="ECO:0000313" key="3">
    <source>
        <dbReference type="EMBL" id="QNN75485.1"/>
    </source>
</evidence>
<dbReference type="Pfam" id="PF05193">
    <property type="entry name" value="Peptidase_M16_C"/>
    <property type="match status" value="1"/>
</dbReference>
<protein>
    <submittedName>
        <fullName evidence="3">Insulinase family protein</fullName>
    </submittedName>
</protein>
<organism evidence="3 4">
    <name type="scientific">Weissella diestrammenae</name>
    <dbReference type="NCBI Taxonomy" id="1162633"/>
    <lineage>
        <taxon>Bacteria</taxon>
        <taxon>Bacillati</taxon>
        <taxon>Bacillota</taxon>
        <taxon>Bacilli</taxon>
        <taxon>Lactobacillales</taxon>
        <taxon>Lactobacillaceae</taxon>
        <taxon>Weissella</taxon>
    </lineage>
</organism>
<feature type="domain" description="Peptidase M16 C-terminal" evidence="2">
    <location>
        <begin position="175"/>
        <end position="339"/>
    </location>
</feature>
<sequence length="420" mass="47623">MAHKILQVSHDQLDNGLKIHLVPRSDYHQMMAMVTVDYGARDQIFEDKGVLTHEPAGLAHFLEHRLFAQPAYDAFTKISSFGDNVNAFTSQTRTSYFLTSRGYQYDSFEELLSFTQTPYFPEKELKKEIGIIGQEIEMYQDDPASRLYRAILNRLFPQDPLGTDIAGTLDSIKQIDARALMTAYTHNYVPNKMEIVVAGAFDPIQIRTLIAQSELGQARPQITGHYHLPVLSAVDTLPVEIELETVRNKVAIGQRFYEGQMLPVGKAALNDAIAWSLVMDLVFGEFSPVYMNWYDSGLIDDSFSVEFDWERAFAFVTIIAETSEPEELISLVSDELQVLSDRFEDLKKWYDLAKKDMLGRMVAKLNSLEEIVTRYEGNTFGGTLLDDEIEILQNLSVMTVHEMIRRVAVSPIASIIARPN</sequence>
<evidence type="ECO:0000259" key="1">
    <source>
        <dbReference type="Pfam" id="PF00675"/>
    </source>
</evidence>
<dbReference type="EMBL" id="CP060724">
    <property type="protein sequence ID" value="QNN75485.1"/>
    <property type="molecule type" value="Genomic_DNA"/>
</dbReference>
<dbReference type="InterPro" id="IPR011765">
    <property type="entry name" value="Pept_M16_N"/>
</dbReference>
<gene>
    <name evidence="3" type="ORF">H9L19_00845</name>
</gene>
<dbReference type="Gene3D" id="3.30.830.10">
    <property type="entry name" value="Metalloenzyme, LuxS/M16 peptidase-like"/>
    <property type="match status" value="2"/>
</dbReference>
<evidence type="ECO:0000259" key="2">
    <source>
        <dbReference type="Pfam" id="PF05193"/>
    </source>
</evidence>
<accession>A0A7G9T5W0</accession>
<dbReference type="PANTHER" id="PTHR11851">
    <property type="entry name" value="METALLOPROTEASE"/>
    <property type="match status" value="1"/>
</dbReference>
<proteinExistence type="predicted"/>
<name>A0A7G9T5W0_9LACO</name>
<dbReference type="SUPFAM" id="SSF63411">
    <property type="entry name" value="LuxS/MPP-like metallohydrolase"/>
    <property type="match status" value="1"/>
</dbReference>
<dbReference type="NCBIfam" id="NF047421">
    <property type="entry name" value="YfmH_fam"/>
    <property type="match status" value="1"/>
</dbReference>